<gene>
    <name evidence="1" type="ORF">ILUMI_25839</name>
</gene>
<dbReference type="AlphaFoldDB" id="A0A8K0C7N9"/>
<sequence>MRDRFGCTFPTVQEERKAHNNVQTTNSNGMHVSSNGYYGYQALPQNQEGGNENTEYMDVQISDSGIQFNNYIAPEDRLSGLQQANSNVMRGFENRKRRCYDDGPLSDFKKRREDDTIKHNSNEMKLTQVIHEKHTEDSLFEQLLRETHGCSIYHWTGDHNN</sequence>
<accession>A0A8K0C7N9</accession>
<dbReference type="EMBL" id="VTPC01090983">
    <property type="protein sequence ID" value="KAF2880326.1"/>
    <property type="molecule type" value="Genomic_DNA"/>
</dbReference>
<proteinExistence type="predicted"/>
<reference evidence="1" key="1">
    <citation type="submission" date="2019-08" db="EMBL/GenBank/DDBJ databases">
        <title>The genome of the North American firefly Photinus pyralis.</title>
        <authorList>
            <consortium name="Photinus pyralis genome working group"/>
            <person name="Fallon T.R."/>
            <person name="Sander Lower S.E."/>
            <person name="Weng J.-K."/>
        </authorList>
    </citation>
    <scope>NUCLEOTIDE SEQUENCE</scope>
    <source>
        <strain evidence="1">TRF0915ILg1</strain>
        <tissue evidence="1">Whole body</tissue>
    </source>
</reference>
<dbReference type="OrthoDB" id="6727025at2759"/>
<keyword evidence="2" id="KW-1185">Reference proteome</keyword>
<protein>
    <submittedName>
        <fullName evidence="1">Uncharacterized protein</fullName>
    </submittedName>
</protein>
<name>A0A8K0C7N9_IGNLU</name>
<evidence type="ECO:0000313" key="1">
    <source>
        <dbReference type="EMBL" id="KAF2880326.1"/>
    </source>
</evidence>
<evidence type="ECO:0000313" key="2">
    <source>
        <dbReference type="Proteomes" id="UP000801492"/>
    </source>
</evidence>
<comment type="caution">
    <text evidence="1">The sequence shown here is derived from an EMBL/GenBank/DDBJ whole genome shotgun (WGS) entry which is preliminary data.</text>
</comment>
<organism evidence="1 2">
    <name type="scientific">Ignelater luminosus</name>
    <name type="common">Cucubano</name>
    <name type="synonym">Pyrophorus luminosus</name>
    <dbReference type="NCBI Taxonomy" id="2038154"/>
    <lineage>
        <taxon>Eukaryota</taxon>
        <taxon>Metazoa</taxon>
        <taxon>Ecdysozoa</taxon>
        <taxon>Arthropoda</taxon>
        <taxon>Hexapoda</taxon>
        <taxon>Insecta</taxon>
        <taxon>Pterygota</taxon>
        <taxon>Neoptera</taxon>
        <taxon>Endopterygota</taxon>
        <taxon>Coleoptera</taxon>
        <taxon>Polyphaga</taxon>
        <taxon>Elateriformia</taxon>
        <taxon>Elateroidea</taxon>
        <taxon>Elateridae</taxon>
        <taxon>Agrypninae</taxon>
        <taxon>Pyrophorini</taxon>
        <taxon>Ignelater</taxon>
    </lineage>
</organism>
<dbReference type="Proteomes" id="UP000801492">
    <property type="component" value="Unassembled WGS sequence"/>
</dbReference>